<dbReference type="PANTHER" id="PTHR33393">
    <property type="entry name" value="POLYGLUTAMINE SYNTHESIS ACCESSORY PROTEIN RV0574C-RELATED"/>
    <property type="match status" value="1"/>
</dbReference>
<evidence type="ECO:0000259" key="4">
    <source>
        <dbReference type="SMART" id="SM00854"/>
    </source>
</evidence>
<keyword evidence="5" id="KW-0378">Hydrolase</keyword>
<protein>
    <submittedName>
        <fullName evidence="5">CapA family protein</fullName>
        <ecNumber evidence="5">3.1.-.-</ecNumber>
    </submittedName>
</protein>
<feature type="chain" id="PRO_5046911268" evidence="3">
    <location>
        <begin position="23"/>
        <end position="394"/>
    </location>
</feature>
<dbReference type="Gene3D" id="3.60.21.10">
    <property type="match status" value="1"/>
</dbReference>
<evidence type="ECO:0000313" key="5">
    <source>
        <dbReference type="EMBL" id="MFC6045960.1"/>
    </source>
</evidence>
<feature type="region of interest" description="Disordered" evidence="2">
    <location>
        <begin position="26"/>
        <end position="58"/>
    </location>
</feature>
<proteinExistence type="inferred from homology"/>
<dbReference type="InterPro" id="IPR019079">
    <property type="entry name" value="Capsule_synth_CapA"/>
</dbReference>
<dbReference type="RefSeq" id="WP_379160101.1">
    <property type="nucleotide sequence ID" value="NZ_JBHSRJ010000009.1"/>
</dbReference>
<dbReference type="InterPro" id="IPR052169">
    <property type="entry name" value="CW_Biosynth-Accessory"/>
</dbReference>
<dbReference type="Pfam" id="PF09587">
    <property type="entry name" value="PGA_cap"/>
    <property type="match status" value="1"/>
</dbReference>
<evidence type="ECO:0000256" key="3">
    <source>
        <dbReference type="SAM" id="SignalP"/>
    </source>
</evidence>
<comment type="similarity">
    <text evidence="1">Belongs to the CapA family.</text>
</comment>
<dbReference type="Proteomes" id="UP001596135">
    <property type="component" value="Unassembled WGS sequence"/>
</dbReference>
<feature type="domain" description="Capsule synthesis protein CapA" evidence="4">
    <location>
        <begin position="63"/>
        <end position="315"/>
    </location>
</feature>
<evidence type="ECO:0000256" key="2">
    <source>
        <dbReference type="SAM" id="MobiDB-lite"/>
    </source>
</evidence>
<comment type="caution">
    <text evidence="5">The sequence shown here is derived from an EMBL/GenBank/DDBJ whole genome shotgun (WGS) entry which is preliminary data.</text>
</comment>
<keyword evidence="6" id="KW-1185">Reference proteome</keyword>
<dbReference type="InterPro" id="IPR029052">
    <property type="entry name" value="Metallo-depent_PP-like"/>
</dbReference>
<feature type="compositionally biased region" description="Low complexity" evidence="2">
    <location>
        <begin position="37"/>
        <end position="50"/>
    </location>
</feature>
<dbReference type="EMBL" id="JBHSRJ010000009">
    <property type="protein sequence ID" value="MFC6045960.1"/>
    <property type="molecule type" value="Genomic_DNA"/>
</dbReference>
<evidence type="ECO:0000256" key="1">
    <source>
        <dbReference type="ARBA" id="ARBA00005662"/>
    </source>
</evidence>
<gene>
    <name evidence="5" type="ORF">ACFPYL_22950</name>
</gene>
<dbReference type="SMART" id="SM00854">
    <property type="entry name" value="PGA_cap"/>
    <property type="match status" value="1"/>
</dbReference>
<accession>A0ABW1LRF8</accession>
<dbReference type="PANTHER" id="PTHR33393:SF13">
    <property type="entry name" value="PGA BIOSYNTHESIS PROTEIN CAPA"/>
    <property type="match status" value="1"/>
</dbReference>
<dbReference type="PROSITE" id="PS51257">
    <property type="entry name" value="PROKAR_LIPOPROTEIN"/>
    <property type="match status" value="1"/>
</dbReference>
<dbReference type="SUPFAM" id="SSF56300">
    <property type="entry name" value="Metallo-dependent phosphatases"/>
    <property type="match status" value="1"/>
</dbReference>
<sequence length="394" mass="42325">MIIRRRLAVGGVALGIALLSSACSPPTDTIGDPAEPPTSAATSPVAAEPTGPVDADPGPRRASLVMGGDLLWHNTVWFSAAEDHERTGRGTRYDLDPTFARLAPLIQRADLAICHEEVPFAARGQHPRSYPVFAAPREFAPWIASMGWDACTTASNHSWDQGYDGVVNTADLLEANGVPHIGTFRTAAERRQPVVLTTDDGVRIGVVAATYSLNGFATPVDQWWAVSQLPETRDDLLDQAARARAAGADIVVAHVHWGTEYDHLPNADQVALADALTASPDVDVVLGEHAHVVQPITRVNGKWVVYGLGNMVAQNEVERPDAYEGITVDLDFAERPDGRWVVSRAAYVPTQWNHYAPGHPIRIVDATGAHLASVRSAVDGVGGNRGLVEERLPR</sequence>
<organism evidence="5 6">
    <name type="scientific">Nocardioides hankookensis</name>
    <dbReference type="NCBI Taxonomy" id="443157"/>
    <lineage>
        <taxon>Bacteria</taxon>
        <taxon>Bacillati</taxon>
        <taxon>Actinomycetota</taxon>
        <taxon>Actinomycetes</taxon>
        <taxon>Propionibacteriales</taxon>
        <taxon>Nocardioidaceae</taxon>
        <taxon>Nocardioides</taxon>
    </lineage>
</organism>
<evidence type="ECO:0000313" key="6">
    <source>
        <dbReference type="Proteomes" id="UP001596135"/>
    </source>
</evidence>
<dbReference type="EC" id="3.1.-.-" evidence="5"/>
<dbReference type="GO" id="GO:0016787">
    <property type="term" value="F:hydrolase activity"/>
    <property type="evidence" value="ECO:0007669"/>
    <property type="project" value="UniProtKB-KW"/>
</dbReference>
<reference evidence="6" key="1">
    <citation type="journal article" date="2019" name="Int. J. Syst. Evol. Microbiol.">
        <title>The Global Catalogue of Microorganisms (GCM) 10K type strain sequencing project: providing services to taxonomists for standard genome sequencing and annotation.</title>
        <authorList>
            <consortium name="The Broad Institute Genomics Platform"/>
            <consortium name="The Broad Institute Genome Sequencing Center for Infectious Disease"/>
            <person name="Wu L."/>
            <person name="Ma J."/>
        </authorList>
    </citation>
    <scope>NUCLEOTIDE SEQUENCE [LARGE SCALE GENOMIC DNA]</scope>
    <source>
        <strain evidence="6">CCUG 54522</strain>
    </source>
</reference>
<feature type="signal peptide" evidence="3">
    <location>
        <begin position="1"/>
        <end position="22"/>
    </location>
</feature>
<keyword evidence="3" id="KW-0732">Signal</keyword>
<name>A0ABW1LRF8_9ACTN</name>
<dbReference type="CDD" id="cd07381">
    <property type="entry name" value="MPP_CapA"/>
    <property type="match status" value="1"/>
</dbReference>